<evidence type="ECO:0000256" key="5">
    <source>
        <dbReference type="PROSITE-ProRule" id="PRU00723"/>
    </source>
</evidence>
<accession>A0A833RHY8</accession>
<evidence type="ECO:0000313" key="7">
    <source>
        <dbReference type="EMBL" id="KAF3341162.1"/>
    </source>
</evidence>
<feature type="zinc finger region" description="C3H1-type" evidence="5">
    <location>
        <begin position="92"/>
        <end position="120"/>
    </location>
</feature>
<dbReference type="Pfam" id="PF00642">
    <property type="entry name" value="zf-CCCH"/>
    <property type="match status" value="1"/>
</dbReference>
<feature type="domain" description="C3H1-type" evidence="6">
    <location>
        <begin position="92"/>
        <end position="120"/>
    </location>
</feature>
<proteinExistence type="predicted"/>
<evidence type="ECO:0000256" key="1">
    <source>
        <dbReference type="ARBA" id="ARBA00022723"/>
    </source>
</evidence>
<dbReference type="EMBL" id="SWLB01000002">
    <property type="protein sequence ID" value="KAF3341162.1"/>
    <property type="molecule type" value="Genomic_DNA"/>
</dbReference>
<dbReference type="OrthoDB" id="410307at2759"/>
<dbReference type="SMART" id="SM00356">
    <property type="entry name" value="ZnF_C3H1"/>
    <property type="match status" value="2"/>
</dbReference>
<evidence type="ECO:0000313" key="8">
    <source>
        <dbReference type="Proteomes" id="UP000623129"/>
    </source>
</evidence>
<sequence length="220" mass="25724">MIFPDKTRENFYCPTWSTNKPMATDLYCPCCNHSFQPDLNPLPESMNSTDEFRMYRFKVQRCSSTRTSHDWTDCPYLHPGEKARRRDPRKFRYTSELCTEFRKNGKCAKRDECRFAHGVFEVWLHPDRYRTQLCRDGTACTRKVCFFAHTAGQLRWPGDGKSDWMSERDRDSAHLPMLSSLLSAIVTDMRRTSATGIGKTRTFCGIETPDIKWVSDLVDF</sequence>
<dbReference type="GO" id="GO:0008270">
    <property type="term" value="F:zinc ion binding"/>
    <property type="evidence" value="ECO:0007669"/>
    <property type="project" value="UniProtKB-KW"/>
</dbReference>
<dbReference type="InterPro" id="IPR000571">
    <property type="entry name" value="Znf_CCCH"/>
</dbReference>
<organism evidence="7 8">
    <name type="scientific">Carex littledalei</name>
    <dbReference type="NCBI Taxonomy" id="544730"/>
    <lineage>
        <taxon>Eukaryota</taxon>
        <taxon>Viridiplantae</taxon>
        <taxon>Streptophyta</taxon>
        <taxon>Embryophyta</taxon>
        <taxon>Tracheophyta</taxon>
        <taxon>Spermatophyta</taxon>
        <taxon>Magnoliopsida</taxon>
        <taxon>Liliopsida</taxon>
        <taxon>Poales</taxon>
        <taxon>Cyperaceae</taxon>
        <taxon>Cyperoideae</taxon>
        <taxon>Cariceae</taxon>
        <taxon>Carex</taxon>
        <taxon>Carex subgen. Euthyceras</taxon>
    </lineage>
</organism>
<evidence type="ECO:0000256" key="4">
    <source>
        <dbReference type="ARBA" id="ARBA00023125"/>
    </source>
</evidence>
<dbReference type="InterPro" id="IPR045234">
    <property type="entry name" value="Unkempt-like"/>
</dbReference>
<evidence type="ECO:0000256" key="2">
    <source>
        <dbReference type="ARBA" id="ARBA00022771"/>
    </source>
</evidence>
<evidence type="ECO:0000256" key="3">
    <source>
        <dbReference type="ARBA" id="ARBA00022833"/>
    </source>
</evidence>
<dbReference type="Pfam" id="PF25512">
    <property type="entry name" value="zf-CCCH_AtC3H23"/>
    <property type="match status" value="1"/>
</dbReference>
<dbReference type="AlphaFoldDB" id="A0A833RHY8"/>
<dbReference type="Proteomes" id="UP000623129">
    <property type="component" value="Unassembled WGS sequence"/>
</dbReference>
<dbReference type="Pfam" id="PF14608">
    <property type="entry name" value="zf-CCCH_2"/>
    <property type="match status" value="1"/>
</dbReference>
<evidence type="ECO:0000259" key="6">
    <source>
        <dbReference type="PROSITE" id="PS50103"/>
    </source>
</evidence>
<dbReference type="PROSITE" id="PS50103">
    <property type="entry name" value="ZF_C3H1"/>
    <property type="match status" value="1"/>
</dbReference>
<reference evidence="7" key="1">
    <citation type="submission" date="2020-01" db="EMBL/GenBank/DDBJ databases">
        <title>Genome sequence of Kobresia littledalei, the first chromosome-level genome in the family Cyperaceae.</title>
        <authorList>
            <person name="Qu G."/>
        </authorList>
    </citation>
    <scope>NUCLEOTIDE SEQUENCE</scope>
    <source>
        <strain evidence="7">C.B.Clarke</strain>
        <tissue evidence="7">Leaf</tissue>
    </source>
</reference>
<keyword evidence="3 5" id="KW-0862">Zinc</keyword>
<dbReference type="SUPFAM" id="SSF90229">
    <property type="entry name" value="CCCH zinc finger"/>
    <property type="match status" value="1"/>
</dbReference>
<dbReference type="PANTHER" id="PTHR14493">
    <property type="entry name" value="UNKEMPT FAMILY MEMBER"/>
    <property type="match status" value="1"/>
</dbReference>
<dbReference type="InterPro" id="IPR036855">
    <property type="entry name" value="Znf_CCCH_sf"/>
</dbReference>
<dbReference type="GO" id="GO:0003677">
    <property type="term" value="F:DNA binding"/>
    <property type="evidence" value="ECO:0007669"/>
    <property type="project" value="UniProtKB-KW"/>
</dbReference>
<dbReference type="PANTHER" id="PTHR14493:SF50">
    <property type="entry name" value="RING FINGER PROTEIN UNKEMPT"/>
    <property type="match status" value="1"/>
</dbReference>
<name>A0A833RHY8_9POAL</name>
<keyword evidence="2 5" id="KW-0863">Zinc-finger</keyword>
<protein>
    <submittedName>
        <fullName evidence="7">Zinc finger CCCH domain-containing protein 2</fullName>
    </submittedName>
</protein>
<comment type="caution">
    <text evidence="7">The sequence shown here is derived from an EMBL/GenBank/DDBJ whole genome shotgun (WGS) entry which is preliminary data.</text>
</comment>
<dbReference type="Gene3D" id="4.10.1000.10">
    <property type="entry name" value="Zinc finger, CCCH-type"/>
    <property type="match status" value="1"/>
</dbReference>
<keyword evidence="1 5" id="KW-0479">Metal-binding</keyword>
<keyword evidence="4" id="KW-0238">DNA-binding</keyword>
<dbReference type="InterPro" id="IPR057444">
    <property type="entry name" value="Znf-CCCH_AtC3H23-like"/>
</dbReference>
<gene>
    <name evidence="7" type="ORF">FCM35_KLT10006</name>
</gene>
<keyword evidence="8" id="KW-1185">Reference proteome</keyword>